<sequence>MKSPFIAFAFFLISFFVVACNSDEASDYPTDPVSTTQVSLCIAPSIEQSELPMSRSSEQPKGLYTINVFWQGKGLKNYEPYVSGLFDDVSQVSISLIDGYKYRFDCTYLGENELPHHIIDNGVIKYGRPFALTQDGSIYAPVTNRLIVSLAPFDKNNQFYQGTYSGNTEVTEGKICSYPSNHRYYGSNIVDLSQSTTSHVNVNIELLRAYCTLTFESKDIPQGDIIEITLSGTSPFTILGTGGDGTIKTEERLLALSKTADRWNGGINASDQSSILVRYYSTKDKEWHSIYQDAPLITLKRNKRNIIKFINIDQATGESHFTMGEGEIAGTPTDSEHQEII</sequence>
<accession>A0A413VFF9</accession>
<keyword evidence="1" id="KW-0732">Signal</keyword>
<comment type="caution">
    <text evidence="2">The sequence shown here is derived from an EMBL/GenBank/DDBJ whole genome shotgun (WGS) entry which is preliminary data.</text>
</comment>
<dbReference type="PROSITE" id="PS51257">
    <property type="entry name" value="PROKAR_LIPOPROTEIN"/>
    <property type="match status" value="1"/>
</dbReference>
<dbReference type="AlphaFoldDB" id="A0A413VFF9"/>
<name>A0A413VFF9_9BACE</name>
<proteinExistence type="predicted"/>
<feature type="signal peptide" evidence="1">
    <location>
        <begin position="1"/>
        <end position="19"/>
    </location>
</feature>
<gene>
    <name evidence="2" type="ORF">DW888_17050</name>
</gene>
<evidence type="ECO:0000256" key="1">
    <source>
        <dbReference type="SAM" id="SignalP"/>
    </source>
</evidence>
<dbReference type="Proteomes" id="UP000284379">
    <property type="component" value="Unassembled WGS sequence"/>
</dbReference>
<evidence type="ECO:0000313" key="2">
    <source>
        <dbReference type="EMBL" id="RHB32326.1"/>
    </source>
</evidence>
<dbReference type="EMBL" id="QSGO01000019">
    <property type="protein sequence ID" value="RHB32326.1"/>
    <property type="molecule type" value="Genomic_DNA"/>
</dbReference>
<feature type="chain" id="PRO_5019125133" description="DUF5119 domain-containing protein" evidence="1">
    <location>
        <begin position="20"/>
        <end position="341"/>
    </location>
</feature>
<protein>
    <recommendedName>
        <fullName evidence="4">DUF5119 domain-containing protein</fullName>
    </recommendedName>
</protein>
<dbReference type="RefSeq" id="WP_007487557.1">
    <property type="nucleotide sequence ID" value="NZ_CABJFV010000019.1"/>
</dbReference>
<evidence type="ECO:0008006" key="4">
    <source>
        <dbReference type="Google" id="ProtNLM"/>
    </source>
</evidence>
<evidence type="ECO:0000313" key="3">
    <source>
        <dbReference type="Proteomes" id="UP000284379"/>
    </source>
</evidence>
<reference evidence="2 3" key="1">
    <citation type="submission" date="2018-08" db="EMBL/GenBank/DDBJ databases">
        <title>A genome reference for cultivated species of the human gut microbiota.</title>
        <authorList>
            <person name="Zou Y."/>
            <person name="Xue W."/>
            <person name="Luo G."/>
        </authorList>
    </citation>
    <scope>NUCLEOTIDE SEQUENCE [LARGE SCALE GENOMIC DNA]</scope>
    <source>
        <strain evidence="2 3">AM40-30BH</strain>
    </source>
</reference>
<organism evidence="2 3">
    <name type="scientific">Bacteroides nordii</name>
    <dbReference type="NCBI Taxonomy" id="291645"/>
    <lineage>
        <taxon>Bacteria</taxon>
        <taxon>Pseudomonadati</taxon>
        <taxon>Bacteroidota</taxon>
        <taxon>Bacteroidia</taxon>
        <taxon>Bacteroidales</taxon>
        <taxon>Bacteroidaceae</taxon>
        <taxon>Bacteroides</taxon>
    </lineage>
</organism>